<feature type="binding site" evidence="11">
    <location>
        <position position="305"/>
    </location>
    <ligand>
        <name>Mg(2+)</name>
        <dbReference type="ChEBI" id="CHEBI:18420"/>
    </ligand>
</feature>
<dbReference type="SUPFAM" id="SSF143631">
    <property type="entry name" value="ApbE-like"/>
    <property type="match status" value="1"/>
</dbReference>
<evidence type="ECO:0000256" key="1">
    <source>
        <dbReference type="ARBA" id="ARBA00011955"/>
    </source>
</evidence>
<evidence type="ECO:0000256" key="7">
    <source>
        <dbReference type="ARBA" id="ARBA00022842"/>
    </source>
</evidence>
<evidence type="ECO:0000256" key="11">
    <source>
        <dbReference type="PIRSR" id="PIRSR006268-2"/>
    </source>
</evidence>
<gene>
    <name evidence="13" type="ORF">BX611_2538</name>
</gene>
<reference evidence="13 14" key="1">
    <citation type="submission" date="2018-08" db="EMBL/GenBank/DDBJ databases">
        <title>Genomic Encyclopedia of Type Strains, Phase III (KMG-III): the genomes of soil and plant-associated and newly described type strains.</title>
        <authorList>
            <person name="Whitman W."/>
        </authorList>
    </citation>
    <scope>NUCLEOTIDE SEQUENCE [LARGE SCALE GENOMIC DNA]</scope>
    <source>
        <strain evidence="13 14">325-5</strain>
    </source>
</reference>
<evidence type="ECO:0000256" key="8">
    <source>
        <dbReference type="ARBA" id="ARBA00031306"/>
    </source>
</evidence>
<dbReference type="PANTHER" id="PTHR30040:SF2">
    <property type="entry name" value="FAD:PROTEIN FMN TRANSFERASE"/>
    <property type="match status" value="1"/>
</dbReference>
<evidence type="ECO:0000256" key="5">
    <source>
        <dbReference type="ARBA" id="ARBA00022723"/>
    </source>
</evidence>
<feature type="binding site" evidence="11">
    <location>
        <position position="188"/>
    </location>
    <ligand>
        <name>Mg(2+)</name>
        <dbReference type="ChEBI" id="CHEBI:18420"/>
    </ligand>
</feature>
<sequence>MMILRLIYIISLQKGKFLQKLYIIMKNYLFIISFILLFSCENKNSDLKVLQGNAIGTTYSIKYIDTENDGFNLEIDSIIKAVNNSASTYIPTSNISKINKGDTTIVVDAIFEEVFKKSEKIYKETDGDFDPTVGILVNAWGFGPEAKIEDLDSVKIKSLLKYVGFNKVSIENKKVKKEYPEIYFDFNAIAKGYLVDLVGRNFEASNIENYMVEIGGEIRARGVNQKGNAWTIAIENPNFDGSRTFATTIQLHNESIATSGNYRKYRTTADGKKYVHTINAKTGYANESNLLSASVISKSDCADVDGYATALMAMGFEKSKEFLENHTELKAFLIYADENGDMQTYKSANFNN</sequence>
<dbReference type="OrthoDB" id="9778595at2"/>
<evidence type="ECO:0000256" key="3">
    <source>
        <dbReference type="ARBA" id="ARBA00022630"/>
    </source>
</evidence>
<keyword evidence="4 10" id="KW-0808">Transferase</keyword>
<feature type="transmembrane region" description="Helical" evidence="12">
    <location>
        <begin position="21"/>
        <end position="39"/>
    </location>
</feature>
<dbReference type="AlphaFoldDB" id="A0A3D9RLW7"/>
<evidence type="ECO:0000256" key="2">
    <source>
        <dbReference type="ARBA" id="ARBA00016337"/>
    </source>
</evidence>
<comment type="caution">
    <text evidence="13">The sequence shown here is derived from an EMBL/GenBank/DDBJ whole genome shotgun (WGS) entry which is preliminary data.</text>
</comment>
<name>A0A3D9RLW7_9FLAO</name>
<keyword evidence="13" id="KW-0449">Lipoprotein</keyword>
<organism evidence="13 14">
    <name type="scientific">Lutibacter oceani</name>
    <dbReference type="NCBI Taxonomy" id="1853311"/>
    <lineage>
        <taxon>Bacteria</taxon>
        <taxon>Pseudomonadati</taxon>
        <taxon>Bacteroidota</taxon>
        <taxon>Flavobacteriia</taxon>
        <taxon>Flavobacteriales</taxon>
        <taxon>Flavobacteriaceae</taxon>
        <taxon>Lutibacter</taxon>
    </lineage>
</organism>
<keyword evidence="12" id="KW-0472">Membrane</keyword>
<evidence type="ECO:0000313" key="14">
    <source>
        <dbReference type="Proteomes" id="UP000256429"/>
    </source>
</evidence>
<keyword evidence="12" id="KW-0812">Transmembrane</keyword>
<dbReference type="EMBL" id="QTTQ01000011">
    <property type="protein sequence ID" value="REE80880.1"/>
    <property type="molecule type" value="Genomic_DNA"/>
</dbReference>
<comment type="similarity">
    <text evidence="10">Belongs to the ApbE family.</text>
</comment>
<dbReference type="Pfam" id="PF02424">
    <property type="entry name" value="ApbE"/>
    <property type="match status" value="1"/>
</dbReference>
<keyword evidence="12" id="KW-1133">Transmembrane helix</keyword>
<accession>A0A3D9RLW7</accession>
<evidence type="ECO:0000256" key="10">
    <source>
        <dbReference type="PIRNR" id="PIRNR006268"/>
    </source>
</evidence>
<feature type="binding site" evidence="11">
    <location>
        <position position="309"/>
    </location>
    <ligand>
        <name>Mg(2+)</name>
        <dbReference type="ChEBI" id="CHEBI:18420"/>
    </ligand>
</feature>
<keyword evidence="7 10" id="KW-0460">Magnesium</keyword>
<dbReference type="GO" id="GO:0016740">
    <property type="term" value="F:transferase activity"/>
    <property type="evidence" value="ECO:0007669"/>
    <property type="project" value="UniProtKB-UniRule"/>
</dbReference>
<dbReference type="EC" id="2.7.1.180" evidence="1 10"/>
<evidence type="ECO:0000256" key="4">
    <source>
        <dbReference type="ARBA" id="ARBA00022679"/>
    </source>
</evidence>
<keyword evidence="6 10" id="KW-0274">FAD</keyword>
<dbReference type="InterPro" id="IPR003374">
    <property type="entry name" value="ApbE-like_sf"/>
</dbReference>
<keyword evidence="3 10" id="KW-0285">Flavoprotein</keyword>
<protein>
    <recommendedName>
        <fullName evidence="2 10">FAD:protein FMN transferase</fullName>
        <ecNumber evidence="1 10">2.7.1.180</ecNumber>
    </recommendedName>
    <alternativeName>
        <fullName evidence="8 10">Flavin transferase</fullName>
    </alternativeName>
</protein>
<dbReference type="InterPro" id="IPR024932">
    <property type="entry name" value="ApbE"/>
</dbReference>
<dbReference type="PANTHER" id="PTHR30040">
    <property type="entry name" value="THIAMINE BIOSYNTHESIS LIPOPROTEIN APBE"/>
    <property type="match status" value="1"/>
</dbReference>
<evidence type="ECO:0000256" key="9">
    <source>
        <dbReference type="ARBA" id="ARBA00048540"/>
    </source>
</evidence>
<dbReference type="Gene3D" id="3.10.520.10">
    <property type="entry name" value="ApbE-like domains"/>
    <property type="match status" value="1"/>
</dbReference>
<evidence type="ECO:0000256" key="12">
    <source>
        <dbReference type="SAM" id="Phobius"/>
    </source>
</evidence>
<dbReference type="Proteomes" id="UP000256429">
    <property type="component" value="Unassembled WGS sequence"/>
</dbReference>
<evidence type="ECO:0000313" key="13">
    <source>
        <dbReference type="EMBL" id="REE80880.1"/>
    </source>
</evidence>
<proteinExistence type="inferred from homology"/>
<keyword evidence="14" id="KW-1185">Reference proteome</keyword>
<dbReference type="GO" id="GO:0046872">
    <property type="term" value="F:metal ion binding"/>
    <property type="evidence" value="ECO:0007669"/>
    <property type="project" value="UniProtKB-UniRule"/>
</dbReference>
<evidence type="ECO:0000256" key="6">
    <source>
        <dbReference type="ARBA" id="ARBA00022827"/>
    </source>
</evidence>
<dbReference type="PIRSF" id="PIRSF006268">
    <property type="entry name" value="ApbE"/>
    <property type="match status" value="1"/>
</dbReference>
<keyword evidence="5 10" id="KW-0479">Metal-binding</keyword>
<comment type="catalytic activity">
    <reaction evidence="9 10">
        <text>L-threonyl-[protein] + FAD = FMN-L-threonyl-[protein] + AMP + H(+)</text>
        <dbReference type="Rhea" id="RHEA:36847"/>
        <dbReference type="Rhea" id="RHEA-COMP:11060"/>
        <dbReference type="Rhea" id="RHEA-COMP:11061"/>
        <dbReference type="ChEBI" id="CHEBI:15378"/>
        <dbReference type="ChEBI" id="CHEBI:30013"/>
        <dbReference type="ChEBI" id="CHEBI:57692"/>
        <dbReference type="ChEBI" id="CHEBI:74257"/>
        <dbReference type="ChEBI" id="CHEBI:456215"/>
        <dbReference type="EC" id="2.7.1.180"/>
    </reaction>
</comment>
<comment type="cofactor">
    <cofactor evidence="11">
        <name>Mg(2+)</name>
        <dbReference type="ChEBI" id="CHEBI:18420"/>
    </cofactor>
    <cofactor evidence="11">
        <name>Mn(2+)</name>
        <dbReference type="ChEBI" id="CHEBI:29035"/>
    </cofactor>
    <text evidence="11">Magnesium. Can also use manganese.</text>
</comment>